<feature type="compositionally biased region" description="Low complexity" evidence="1">
    <location>
        <begin position="27"/>
        <end position="48"/>
    </location>
</feature>
<keyword evidence="4" id="KW-1185">Reference proteome</keyword>
<reference evidence="4" key="1">
    <citation type="journal article" date="2019" name="Int. J. Syst. Evol. Microbiol.">
        <title>The Global Catalogue of Microorganisms (GCM) 10K type strain sequencing project: providing services to taxonomists for standard genome sequencing and annotation.</title>
        <authorList>
            <consortium name="The Broad Institute Genomics Platform"/>
            <consortium name="The Broad Institute Genome Sequencing Center for Infectious Disease"/>
            <person name="Wu L."/>
            <person name="Ma J."/>
        </authorList>
    </citation>
    <scope>NUCLEOTIDE SEQUENCE [LARGE SCALE GENOMIC DNA]</scope>
    <source>
        <strain evidence="4">CCUG 54522</strain>
    </source>
</reference>
<feature type="region of interest" description="Disordered" evidence="1">
    <location>
        <begin position="19"/>
        <end position="48"/>
    </location>
</feature>
<dbReference type="Gene3D" id="3.20.20.80">
    <property type="entry name" value="Glycosidases"/>
    <property type="match status" value="1"/>
</dbReference>
<dbReference type="Proteomes" id="UP001596135">
    <property type="component" value="Unassembled WGS sequence"/>
</dbReference>
<dbReference type="SUPFAM" id="SSF51445">
    <property type="entry name" value="(Trans)glycosidases"/>
    <property type="match status" value="1"/>
</dbReference>
<sequence length="318" mass="32850">MLRRGAALVAVAALLTACSASEGSSGPPEAAPTTPRPTAVVTPTADPQTSRLQALAQLAEQQAAALPSATPTLPTLPADGPVLGADISWPQCPKGMGIPERRTLGLPMPLPQAQYVVVGLTNGPGFTANPCLASQVDWIRQRHLLAAAYAVVSQPDDAAVAEHGGTGPFDGSTDVGGLANTGYQQALANVATMRAAGLDSPIIWVDVEPVPDFDWSDDVEANGAVVQGAARGYADAGYAVGVYSTPYLWSEVVGDLALGLPEWRAAGQSSQAEALARCGDDWQVQGGPAVLGQWVAANRDLDVTCPGVSDLSQWFRQY</sequence>
<evidence type="ECO:0000313" key="3">
    <source>
        <dbReference type="EMBL" id="MFC6044991.1"/>
    </source>
</evidence>
<name>A0ABW1LNI8_9ACTN</name>
<dbReference type="RefSeq" id="WP_379157375.1">
    <property type="nucleotide sequence ID" value="NZ_JBHSRJ010000008.1"/>
</dbReference>
<accession>A0ABW1LNI8</accession>
<protein>
    <recommendedName>
        <fullName evidence="5">DUF1906 domain-containing protein</fullName>
    </recommendedName>
</protein>
<dbReference type="PROSITE" id="PS51257">
    <property type="entry name" value="PROKAR_LIPOPROTEIN"/>
    <property type="match status" value="1"/>
</dbReference>
<evidence type="ECO:0000313" key="4">
    <source>
        <dbReference type="Proteomes" id="UP001596135"/>
    </source>
</evidence>
<dbReference type="EMBL" id="JBHSRJ010000008">
    <property type="protein sequence ID" value="MFC6044991.1"/>
    <property type="molecule type" value="Genomic_DNA"/>
</dbReference>
<organism evidence="3 4">
    <name type="scientific">Nocardioides hankookensis</name>
    <dbReference type="NCBI Taxonomy" id="443157"/>
    <lineage>
        <taxon>Bacteria</taxon>
        <taxon>Bacillati</taxon>
        <taxon>Actinomycetota</taxon>
        <taxon>Actinomycetes</taxon>
        <taxon>Propionibacteriales</taxon>
        <taxon>Nocardioidaceae</taxon>
        <taxon>Nocardioides</taxon>
    </lineage>
</organism>
<evidence type="ECO:0000256" key="1">
    <source>
        <dbReference type="SAM" id="MobiDB-lite"/>
    </source>
</evidence>
<feature type="signal peptide" evidence="2">
    <location>
        <begin position="1"/>
        <end position="30"/>
    </location>
</feature>
<comment type="caution">
    <text evidence="3">The sequence shown here is derived from an EMBL/GenBank/DDBJ whole genome shotgun (WGS) entry which is preliminary data.</text>
</comment>
<evidence type="ECO:0008006" key="5">
    <source>
        <dbReference type="Google" id="ProtNLM"/>
    </source>
</evidence>
<keyword evidence="2" id="KW-0732">Signal</keyword>
<gene>
    <name evidence="3" type="ORF">ACFPYL_18010</name>
</gene>
<proteinExistence type="predicted"/>
<evidence type="ECO:0000256" key="2">
    <source>
        <dbReference type="SAM" id="SignalP"/>
    </source>
</evidence>
<feature type="chain" id="PRO_5046950593" description="DUF1906 domain-containing protein" evidence="2">
    <location>
        <begin position="31"/>
        <end position="318"/>
    </location>
</feature>
<dbReference type="InterPro" id="IPR017853">
    <property type="entry name" value="GH"/>
</dbReference>